<evidence type="ECO:0000256" key="1">
    <source>
        <dbReference type="SAM" id="MobiDB-lite"/>
    </source>
</evidence>
<comment type="caution">
    <text evidence="3">The sequence shown here is derived from an EMBL/GenBank/DDBJ whole genome shotgun (WGS) entry which is preliminary data.</text>
</comment>
<accession>A0ABW8DDS0</accession>
<evidence type="ECO:0000313" key="3">
    <source>
        <dbReference type="EMBL" id="MFJ1269650.1"/>
    </source>
</evidence>
<feature type="compositionally biased region" description="Low complexity" evidence="1">
    <location>
        <begin position="192"/>
        <end position="201"/>
    </location>
</feature>
<dbReference type="RefSeq" id="WP_400188467.1">
    <property type="nucleotide sequence ID" value="NZ_JBGORX010000008.1"/>
</dbReference>
<evidence type="ECO:0000313" key="4">
    <source>
        <dbReference type="Proteomes" id="UP001615550"/>
    </source>
</evidence>
<name>A0ABW8DDS0_9GAMM</name>
<keyword evidence="2" id="KW-0812">Transmembrane</keyword>
<organism evidence="3 4">
    <name type="scientific">Legionella lytica</name>
    <dbReference type="NCBI Taxonomy" id="96232"/>
    <lineage>
        <taxon>Bacteria</taxon>
        <taxon>Pseudomonadati</taxon>
        <taxon>Pseudomonadota</taxon>
        <taxon>Gammaproteobacteria</taxon>
        <taxon>Legionellales</taxon>
        <taxon>Legionellaceae</taxon>
        <taxon>Legionella</taxon>
    </lineage>
</organism>
<dbReference type="EMBL" id="JBGORX010000008">
    <property type="protein sequence ID" value="MFJ1269650.1"/>
    <property type="molecule type" value="Genomic_DNA"/>
</dbReference>
<feature type="compositionally biased region" description="Polar residues" evidence="1">
    <location>
        <begin position="229"/>
        <end position="245"/>
    </location>
</feature>
<feature type="transmembrane region" description="Helical" evidence="2">
    <location>
        <begin position="342"/>
        <end position="364"/>
    </location>
</feature>
<feature type="region of interest" description="Disordered" evidence="1">
    <location>
        <begin position="189"/>
        <end position="246"/>
    </location>
</feature>
<protein>
    <recommendedName>
        <fullName evidence="5">Effector protein B, substrate of the Dot/Icm secretion system</fullName>
    </recommendedName>
</protein>
<proteinExistence type="predicted"/>
<gene>
    <name evidence="3" type="ORF">ACD661_13885</name>
</gene>
<keyword evidence="2" id="KW-0472">Membrane</keyword>
<keyword evidence="2" id="KW-1133">Transmembrane helix</keyword>
<sequence length="393" mass="43386">MQEKTEKTGKKLSFHGSASTNKFVGGLYRDINGRLAADEPRAAAAEQIHNAFTTYLGHLKQNFPTIVIDEKDPSKAKEIDPRILSYHVLMRFLDKNDANLPVAYQGRELKFDVYGWPVAVDDESFVQWGIFTQAAATAYQTVLPDADLSKWAGPLQSNLDDIDSAQGEEELSTVMPPLFGDGLRFEPQWQESSSLSPAPSSEDTQELSTDTSLPSKELAPEQEPKESISSDSTSSNLQAQPQSAPQELDNYDFDAWQAPAELTRLRASIKAMHTYGLGLKTTCPKKADAAMQLAVELTKDLQNYYANAAEARNEEAFKKAFHQKLHSHDELMSTHRNYAKVVLANIAIALTGIGLAVIVVSLLVRGHGLYNATQGQNKVNDIDLQFDKSLRAI</sequence>
<feature type="compositionally biased region" description="Basic and acidic residues" evidence="1">
    <location>
        <begin position="218"/>
        <end position="228"/>
    </location>
</feature>
<reference evidence="3 4" key="1">
    <citation type="submission" date="2024-08" db="EMBL/GenBank/DDBJ databases">
        <title>Draft Genome Sequence of Legionella lytica strain DSB2004, Isolated From a Fire Sprinkler System.</title>
        <authorList>
            <person name="Everhart A.D."/>
            <person name="Kidane D.T."/>
            <person name="Farone A.L."/>
            <person name="Farone M.B."/>
        </authorList>
    </citation>
    <scope>NUCLEOTIDE SEQUENCE [LARGE SCALE GENOMIC DNA]</scope>
    <source>
        <strain evidence="3 4">DSB2004</strain>
    </source>
</reference>
<evidence type="ECO:0000256" key="2">
    <source>
        <dbReference type="SAM" id="Phobius"/>
    </source>
</evidence>
<evidence type="ECO:0008006" key="5">
    <source>
        <dbReference type="Google" id="ProtNLM"/>
    </source>
</evidence>
<keyword evidence="4" id="KW-1185">Reference proteome</keyword>
<dbReference type="Proteomes" id="UP001615550">
    <property type="component" value="Unassembled WGS sequence"/>
</dbReference>